<dbReference type="SUPFAM" id="SSF82153">
    <property type="entry name" value="FAS1 domain"/>
    <property type="match status" value="2"/>
</dbReference>
<protein>
    <submittedName>
        <fullName evidence="15">OLC1v1024667C1</fullName>
    </submittedName>
</protein>
<proteinExistence type="inferred from homology"/>
<evidence type="ECO:0000313" key="15">
    <source>
        <dbReference type="EMBL" id="CAI9089997.1"/>
    </source>
</evidence>
<feature type="domain" description="FAS1" evidence="14">
    <location>
        <begin position="191"/>
        <end position="330"/>
    </location>
</feature>
<comment type="function">
    <text evidence="11">May be a cell surface adhesion protein.</text>
</comment>
<evidence type="ECO:0000256" key="3">
    <source>
        <dbReference type="ARBA" id="ARBA00022475"/>
    </source>
</evidence>
<keyword evidence="7" id="KW-0654">Proteoglycan</keyword>
<feature type="compositionally biased region" description="Low complexity" evidence="12">
    <location>
        <begin position="341"/>
        <end position="350"/>
    </location>
</feature>
<feature type="signal peptide" evidence="13">
    <location>
        <begin position="1"/>
        <end position="27"/>
    </location>
</feature>
<organism evidence="15 16">
    <name type="scientific">Oldenlandia corymbosa var. corymbosa</name>
    <dbReference type="NCBI Taxonomy" id="529605"/>
    <lineage>
        <taxon>Eukaryota</taxon>
        <taxon>Viridiplantae</taxon>
        <taxon>Streptophyta</taxon>
        <taxon>Embryophyta</taxon>
        <taxon>Tracheophyta</taxon>
        <taxon>Spermatophyta</taxon>
        <taxon>Magnoliopsida</taxon>
        <taxon>eudicotyledons</taxon>
        <taxon>Gunneridae</taxon>
        <taxon>Pentapetalae</taxon>
        <taxon>asterids</taxon>
        <taxon>lamiids</taxon>
        <taxon>Gentianales</taxon>
        <taxon>Rubiaceae</taxon>
        <taxon>Rubioideae</taxon>
        <taxon>Spermacoceae</taxon>
        <taxon>Hedyotis-Oldenlandia complex</taxon>
        <taxon>Oldenlandia</taxon>
    </lineage>
</organism>
<name>A0AAV1C5B5_OLDCO</name>
<evidence type="ECO:0000256" key="12">
    <source>
        <dbReference type="SAM" id="MobiDB-lite"/>
    </source>
</evidence>
<keyword evidence="8" id="KW-0472">Membrane</keyword>
<feature type="region of interest" description="Disordered" evidence="12">
    <location>
        <begin position="341"/>
        <end position="379"/>
    </location>
</feature>
<accession>A0AAV1C5B5</accession>
<keyword evidence="4" id="KW-0336">GPI-anchor</keyword>
<dbReference type="Proteomes" id="UP001161247">
    <property type="component" value="Chromosome 1"/>
</dbReference>
<feature type="chain" id="PRO_5043337088" evidence="13">
    <location>
        <begin position="28"/>
        <end position="405"/>
    </location>
</feature>
<keyword evidence="5 13" id="KW-0732">Signal</keyword>
<dbReference type="Gene3D" id="2.30.180.10">
    <property type="entry name" value="FAS1 domain"/>
    <property type="match status" value="2"/>
</dbReference>
<keyword evidence="3" id="KW-1003">Cell membrane</keyword>
<dbReference type="InterPro" id="IPR000782">
    <property type="entry name" value="FAS1_domain"/>
</dbReference>
<evidence type="ECO:0000256" key="10">
    <source>
        <dbReference type="ARBA" id="ARBA00023288"/>
    </source>
</evidence>
<dbReference type="AlphaFoldDB" id="A0AAV1C5B5"/>
<dbReference type="FunFam" id="2.30.180.10:FF:000010">
    <property type="entry name" value="Fasciclin-like arabinogalactan protein 2"/>
    <property type="match status" value="1"/>
</dbReference>
<evidence type="ECO:0000256" key="11">
    <source>
        <dbReference type="ARBA" id="ARBA00024686"/>
    </source>
</evidence>
<dbReference type="GO" id="GO:0005886">
    <property type="term" value="C:plasma membrane"/>
    <property type="evidence" value="ECO:0007669"/>
    <property type="project" value="UniProtKB-SubCell"/>
</dbReference>
<gene>
    <name evidence="15" type="ORF">OLC1_LOCUS2246</name>
</gene>
<evidence type="ECO:0000313" key="16">
    <source>
        <dbReference type="Proteomes" id="UP001161247"/>
    </source>
</evidence>
<dbReference type="PROSITE" id="PS50213">
    <property type="entry name" value="FAS1"/>
    <property type="match status" value="2"/>
</dbReference>
<comment type="subcellular location">
    <subcellularLocation>
        <location evidence="1">Cell membrane</location>
        <topology evidence="1">Lipid-anchor</topology>
        <topology evidence="1">GPI-anchor</topology>
    </subcellularLocation>
</comment>
<dbReference type="Pfam" id="PF02469">
    <property type="entry name" value="Fasciclin"/>
    <property type="match status" value="2"/>
</dbReference>
<comment type="similarity">
    <text evidence="2">Belongs to the fasciclin-like AGP family.</text>
</comment>
<keyword evidence="9" id="KW-0325">Glycoprotein</keyword>
<dbReference type="SMART" id="SM00554">
    <property type="entry name" value="FAS1"/>
    <property type="match status" value="1"/>
</dbReference>
<evidence type="ECO:0000256" key="4">
    <source>
        <dbReference type="ARBA" id="ARBA00022622"/>
    </source>
</evidence>
<dbReference type="InterPro" id="IPR033254">
    <property type="entry name" value="Plant_FLA"/>
</dbReference>
<evidence type="ECO:0000259" key="14">
    <source>
        <dbReference type="PROSITE" id="PS50213"/>
    </source>
</evidence>
<evidence type="ECO:0000256" key="5">
    <source>
        <dbReference type="ARBA" id="ARBA00022729"/>
    </source>
</evidence>
<evidence type="ECO:0000256" key="6">
    <source>
        <dbReference type="ARBA" id="ARBA00022737"/>
    </source>
</evidence>
<evidence type="ECO:0000256" key="13">
    <source>
        <dbReference type="SAM" id="SignalP"/>
    </source>
</evidence>
<reference evidence="15" key="1">
    <citation type="submission" date="2023-03" db="EMBL/GenBank/DDBJ databases">
        <authorList>
            <person name="Julca I."/>
        </authorList>
    </citation>
    <scope>NUCLEOTIDE SEQUENCE</scope>
</reference>
<feature type="domain" description="FAS1" evidence="14">
    <location>
        <begin position="27"/>
        <end position="178"/>
    </location>
</feature>
<evidence type="ECO:0000256" key="7">
    <source>
        <dbReference type="ARBA" id="ARBA00022974"/>
    </source>
</evidence>
<dbReference type="GO" id="GO:0098552">
    <property type="term" value="C:side of membrane"/>
    <property type="evidence" value="ECO:0007669"/>
    <property type="project" value="UniProtKB-KW"/>
</dbReference>
<sequence>MPKLPATTFPLVLIIVLVASISSTTNAHNITHILAGHPEFSTFNHYLTTTHLADEINRRRTITVCAVDNAGMSDLLAKHFPLPILKNVLSLHVFADYFGAKKIHQISKGSTTVSTLFQATGEAAGTAGYVKITDAKGGKVGFSVADYEGDYGPFSATFVKSLDEVSYDIAVLQISNVLSSPEAEAPVGAPADMNVTNLMEKQGCKAFADLLQSSGAEETFTQNAAGGITVFCPSDEAINGFMKSYKNLTNDGKQTLLLYHGIPFYNSLGMLKSKNGALNTLATEGKNKFDLTVKTDGEDLVVSTEVNSATLTGTLIDQDPLAVFKIDKVLLPHQLFKSVPGAPAPKASKGSKSKDASADAPGPAGDDDSVPADATASDNGSVRVSGGGIWLMSVVLSLVLGYCMV</sequence>
<keyword evidence="16" id="KW-1185">Reference proteome</keyword>
<evidence type="ECO:0000256" key="2">
    <source>
        <dbReference type="ARBA" id="ARBA00007843"/>
    </source>
</evidence>
<dbReference type="EMBL" id="OX459118">
    <property type="protein sequence ID" value="CAI9089997.1"/>
    <property type="molecule type" value="Genomic_DNA"/>
</dbReference>
<keyword evidence="6" id="KW-0677">Repeat</keyword>
<evidence type="ECO:0000256" key="8">
    <source>
        <dbReference type="ARBA" id="ARBA00023136"/>
    </source>
</evidence>
<evidence type="ECO:0000256" key="1">
    <source>
        <dbReference type="ARBA" id="ARBA00004609"/>
    </source>
</evidence>
<keyword evidence="10" id="KW-0449">Lipoprotein</keyword>
<evidence type="ECO:0000256" key="9">
    <source>
        <dbReference type="ARBA" id="ARBA00023180"/>
    </source>
</evidence>
<dbReference type="PANTHER" id="PTHR32382:SF82">
    <property type="entry name" value="FASCICLIN-LIKE ARABINOGALACTAN PROTEIN 2"/>
    <property type="match status" value="1"/>
</dbReference>
<dbReference type="InterPro" id="IPR036378">
    <property type="entry name" value="FAS1_dom_sf"/>
</dbReference>
<dbReference type="FunFam" id="2.30.180.10:FF:000008">
    <property type="entry name" value="Fasciclin-like arabinogalactan protein 10"/>
    <property type="match status" value="1"/>
</dbReference>
<dbReference type="PANTHER" id="PTHR32382">
    <property type="entry name" value="FASCICLIN-LIKE ARABINOGALACTAN PROTEIN"/>
    <property type="match status" value="1"/>
</dbReference>